<dbReference type="CDD" id="cd00211">
    <property type="entry name" value="PTS_IIA_fru"/>
    <property type="match status" value="1"/>
</dbReference>
<dbReference type="AlphaFoldDB" id="A0A849IE08"/>
<dbReference type="InterPro" id="IPR002178">
    <property type="entry name" value="PTS_EIIA_type-2_dom"/>
</dbReference>
<dbReference type="GO" id="GO:0030295">
    <property type="term" value="F:protein kinase activator activity"/>
    <property type="evidence" value="ECO:0007669"/>
    <property type="project" value="TreeGrafter"/>
</dbReference>
<dbReference type="Pfam" id="PF00359">
    <property type="entry name" value="PTS_EIIA_2"/>
    <property type="match status" value="1"/>
</dbReference>
<dbReference type="Proteomes" id="UP000564885">
    <property type="component" value="Unassembled WGS sequence"/>
</dbReference>
<dbReference type="PANTHER" id="PTHR47738:SF1">
    <property type="entry name" value="NITROGEN REGULATORY PROTEIN"/>
    <property type="match status" value="1"/>
</dbReference>
<protein>
    <submittedName>
        <fullName evidence="2">PTS transporter subunit EIIA</fullName>
    </submittedName>
</protein>
<dbReference type="Gene3D" id="3.40.930.10">
    <property type="entry name" value="Mannitol-specific EII, Chain A"/>
    <property type="match status" value="1"/>
</dbReference>
<accession>A0A849IE08</accession>
<dbReference type="PROSITE" id="PS00372">
    <property type="entry name" value="PTS_EIIA_TYPE_2_HIS"/>
    <property type="match status" value="1"/>
</dbReference>
<name>A0A849IE08_9HYPH</name>
<keyword evidence="3" id="KW-1185">Reference proteome</keyword>
<evidence type="ECO:0000313" key="3">
    <source>
        <dbReference type="Proteomes" id="UP000564885"/>
    </source>
</evidence>
<dbReference type="InterPro" id="IPR016152">
    <property type="entry name" value="PTrfase/Anion_transptr"/>
</dbReference>
<dbReference type="SUPFAM" id="SSF55804">
    <property type="entry name" value="Phoshotransferase/anion transport protein"/>
    <property type="match status" value="1"/>
</dbReference>
<dbReference type="PANTHER" id="PTHR47738">
    <property type="entry name" value="PTS SYSTEM FRUCTOSE-LIKE EIIA COMPONENT-RELATED"/>
    <property type="match status" value="1"/>
</dbReference>
<comment type="caution">
    <text evidence="2">The sequence shown here is derived from an EMBL/GenBank/DDBJ whole genome shotgun (WGS) entry which is preliminary data.</text>
</comment>
<feature type="domain" description="PTS EIIA type-2" evidence="1">
    <location>
        <begin position="2"/>
        <end position="145"/>
    </location>
</feature>
<dbReference type="EMBL" id="JABEPP010000005">
    <property type="protein sequence ID" value="NNM74455.1"/>
    <property type="molecule type" value="Genomic_DNA"/>
</dbReference>
<organism evidence="2 3">
    <name type="scientific">Enterovirga aerilata</name>
    <dbReference type="NCBI Taxonomy" id="2730920"/>
    <lineage>
        <taxon>Bacteria</taxon>
        <taxon>Pseudomonadati</taxon>
        <taxon>Pseudomonadota</taxon>
        <taxon>Alphaproteobacteria</taxon>
        <taxon>Hyphomicrobiales</taxon>
        <taxon>Methylobacteriaceae</taxon>
        <taxon>Enterovirga</taxon>
    </lineage>
</organism>
<evidence type="ECO:0000259" key="1">
    <source>
        <dbReference type="PROSITE" id="PS51094"/>
    </source>
</evidence>
<proteinExistence type="predicted"/>
<evidence type="ECO:0000313" key="2">
    <source>
        <dbReference type="EMBL" id="NNM74455.1"/>
    </source>
</evidence>
<dbReference type="PROSITE" id="PS51094">
    <property type="entry name" value="PTS_EIIA_TYPE_2"/>
    <property type="match status" value="1"/>
</dbReference>
<dbReference type="InterPro" id="IPR051541">
    <property type="entry name" value="PTS_SugarTrans_NitroReg"/>
</dbReference>
<reference evidence="2 3" key="1">
    <citation type="submission" date="2020-04" db="EMBL/GenBank/DDBJ databases">
        <title>Enterovirga sp. isolate from soil.</title>
        <authorList>
            <person name="Chea S."/>
            <person name="Kim D.-U."/>
        </authorList>
    </citation>
    <scope>NUCLEOTIDE SEQUENCE [LARGE SCALE GENOMIC DNA]</scope>
    <source>
        <strain evidence="2 3">DB1703</strain>
    </source>
</reference>
<sequence>MYDFSSSDIRLGVEAQNKHDLLDLLAGEAASRLQLPESEILDALATREELGSTALGKGVALPHAQLQEAERPVVLFARLRRAIEFDARDGEPVDLVVLFLWPKTATKALLGTMAEMCRVLREPTLLRKLRRAERPDEIAKLLNEQLAATALRHEPDEDFPV</sequence>
<gene>
    <name evidence="2" type="ORF">HJG44_19025</name>
</gene>